<organism evidence="1 2">
    <name type="scientific">Robertmurraya yapensis</name>
    <name type="common">ex Hitch et al 2024</name>
    <dbReference type="NCBI Taxonomy" id="3133160"/>
    <lineage>
        <taxon>Bacteria</taxon>
        <taxon>Bacillati</taxon>
        <taxon>Bacillota</taxon>
        <taxon>Bacilli</taxon>
        <taxon>Bacillales</taxon>
        <taxon>Bacillaceae</taxon>
        <taxon>Robertmurraya</taxon>
    </lineage>
</organism>
<sequence>MGLNKTIQNLQNGHAQLLDMMILMVDENRLPQTEVSYPKWPFEDALFRQIIELIPSPSKIKNAVFVDTIPGLKALITPVVTGSSKPFYLIGGVLVEEGTVEIVKKYLLEHPEGVHFVDHLEMFPIVSKEEKEEILSAFQQFSESIQSIYQSQQRVDVYQRKTAKTEWVAEQISNERLNLELLLHQFKELRAELDFIGLAVQKEHEKYVIQHFLDSSHAAVKGKEITLGEGFLGQVIVTEEYSYWTNIQEDPRLLPYKECGLFPRSLFCQPIKIGGQMNALLFGGSEKEEAQFDVTDIRHLASLIGIFLNQQTLKDSLNNHLLQLSTLNEIFSAMTNVENMKRVLYILIDMGMNILSGSFACVLYKDMQEESKLSILSRGMKNEFLNHYGRDLGKRYFGRENVEGANGVFYQHENGSLVYEMPITFRNQVFGVLSIGVQNEEEVIPYIPFLSSIGIAGGISISLLEKEHAPQSDEKMIRVLTKLLEKQQPAKYEQSMQAIELVGGFGQQMGLAAEQIHAIKNAIVLSSYEEEIWHDSIVEKETKDLMEQYYRADEVDHVAHKILLILLHHTGVKLDPRMKDDLLLHKFEEWESRSHMVEMVIPLEEQVAAGLEEEEIKEKLNLSNREMEVLAQVLNGLNNRDIAQSLFISDHTVKNHMTNILQKLGVTDRAQAIAKVYQMGYTPK</sequence>
<comment type="caution">
    <text evidence="1">The sequence shown here is derived from an EMBL/GenBank/DDBJ whole genome shotgun (WGS) entry which is preliminary data.</text>
</comment>
<evidence type="ECO:0000313" key="2">
    <source>
        <dbReference type="Proteomes" id="UP001439875"/>
    </source>
</evidence>
<protein>
    <submittedName>
        <fullName evidence="1">LuxR C-terminal-related transcriptional regulator</fullName>
    </submittedName>
</protein>
<dbReference type="Proteomes" id="UP001439875">
    <property type="component" value="Unassembled WGS sequence"/>
</dbReference>
<name>A0ACC6SBL4_9BACI</name>
<dbReference type="EMBL" id="JBBMEW010000009">
    <property type="protein sequence ID" value="MEQ2527417.1"/>
    <property type="molecule type" value="Genomic_DNA"/>
</dbReference>
<keyword evidence="2" id="KW-1185">Reference proteome</keyword>
<reference evidence="1" key="1">
    <citation type="submission" date="2024-03" db="EMBL/GenBank/DDBJ databases">
        <title>Human intestinal bacterial collection.</title>
        <authorList>
            <person name="Pauvert C."/>
            <person name="Hitch T.C.A."/>
            <person name="Clavel T."/>
        </authorList>
    </citation>
    <scope>NUCLEOTIDE SEQUENCE</scope>
    <source>
        <strain evidence="1">CLA-AA-H227</strain>
    </source>
</reference>
<proteinExistence type="predicted"/>
<accession>A0ACC6SBL4</accession>
<evidence type="ECO:0000313" key="1">
    <source>
        <dbReference type="EMBL" id="MEQ2527417.1"/>
    </source>
</evidence>
<gene>
    <name evidence="1" type="ORF">WMO40_11945</name>
</gene>